<feature type="chain" id="PRO_5039533990" description="Lipoprotein" evidence="1">
    <location>
        <begin position="26"/>
        <end position="265"/>
    </location>
</feature>
<sequence length="265" mass="29338">MKIKKIICSIIVFVLSCGMVINTNALSKSSNTYYQEKGQFNINNSASRTANNELELFLKDNPEIKSEIESNRDKGLELEALSYTRIYLKEVSDSNGIHFEPVSVEEMRSTRAQSTSYNNLTLSLQLYKDSWNPGYASVNEQAVWSGAPGSSGPNNANDDFMALTVAQNYSITSHGMYGVMTGQAMKDRSGNGVSYRFRENSGSQTLTTNNTYSNYSGQRLFVGLYVHTWNTTNVSFGFTATGPTVSISGSSDNWQIGVDLVRNYD</sequence>
<accession>A0A7X9RID9</accession>
<proteinExistence type="predicted"/>
<dbReference type="PROSITE" id="PS51257">
    <property type="entry name" value="PROKAR_LIPOPROTEIN"/>
    <property type="match status" value="1"/>
</dbReference>
<evidence type="ECO:0000313" key="3">
    <source>
        <dbReference type="Proteomes" id="UP000540014"/>
    </source>
</evidence>
<dbReference type="AlphaFoldDB" id="A0A7X9RID9"/>
<feature type="signal peptide" evidence="1">
    <location>
        <begin position="1"/>
        <end position="25"/>
    </location>
</feature>
<evidence type="ECO:0000256" key="1">
    <source>
        <dbReference type="SAM" id="SignalP"/>
    </source>
</evidence>
<evidence type="ECO:0008006" key="4">
    <source>
        <dbReference type="Google" id="ProtNLM"/>
    </source>
</evidence>
<gene>
    <name evidence="2" type="ORF">HF861_03250</name>
</gene>
<dbReference type="RefSeq" id="WP_168964872.1">
    <property type="nucleotide sequence ID" value="NZ_JABAFR010000005.1"/>
</dbReference>
<protein>
    <recommendedName>
        <fullName evidence="4">Lipoprotein</fullName>
    </recommendedName>
</protein>
<organism evidence="2 3">
    <name type="scientific">Faecalicoccus pleomorphus</name>
    <dbReference type="NCBI Taxonomy" id="1323"/>
    <lineage>
        <taxon>Bacteria</taxon>
        <taxon>Bacillati</taxon>
        <taxon>Bacillota</taxon>
        <taxon>Erysipelotrichia</taxon>
        <taxon>Erysipelotrichales</taxon>
        <taxon>Erysipelotrichaceae</taxon>
        <taxon>Faecalicoccus</taxon>
    </lineage>
</organism>
<comment type="caution">
    <text evidence="2">The sequence shown here is derived from an EMBL/GenBank/DDBJ whole genome shotgun (WGS) entry which is preliminary data.</text>
</comment>
<reference evidence="2 3" key="1">
    <citation type="submission" date="2020-04" db="EMBL/GenBank/DDBJ databases">
        <authorList>
            <person name="Hitch T.C.A."/>
            <person name="Wylensek D."/>
            <person name="Clavel T."/>
        </authorList>
    </citation>
    <scope>NUCLEOTIDE SEQUENCE [LARGE SCALE GENOMIC DNA]</scope>
    <source>
        <strain evidence="2 3">BSM-383-APC-22F</strain>
    </source>
</reference>
<keyword evidence="1" id="KW-0732">Signal</keyword>
<dbReference type="EMBL" id="JABAFR010000005">
    <property type="protein sequence ID" value="NME43898.1"/>
    <property type="molecule type" value="Genomic_DNA"/>
</dbReference>
<name>A0A7X9RID9_9FIRM</name>
<evidence type="ECO:0000313" key="2">
    <source>
        <dbReference type="EMBL" id="NME43898.1"/>
    </source>
</evidence>
<dbReference type="Proteomes" id="UP000540014">
    <property type="component" value="Unassembled WGS sequence"/>
</dbReference>